<comment type="caution">
    <text evidence="2">The sequence shown here is derived from an EMBL/GenBank/DDBJ whole genome shotgun (WGS) entry which is preliminary data.</text>
</comment>
<sequence>MTCSLDNIPDQLTYDLTARVTDDMTAQAVGNPTPVPVLATPVLLGLCEKAAAEALLPFLDDQCLIVGVNVSLTHHSPTPVGSIVTIHVTLAARDGNKFTWDITGHDDFGDIVQVHLTSAVISQKALERRLQAKMHS</sequence>
<dbReference type="InterPro" id="IPR029069">
    <property type="entry name" value="HotDog_dom_sf"/>
</dbReference>
<dbReference type="Pfam" id="PF22636">
    <property type="entry name" value="FlK"/>
    <property type="match status" value="1"/>
</dbReference>
<dbReference type="Proteomes" id="UP000242705">
    <property type="component" value="Unassembled WGS sequence"/>
</dbReference>
<dbReference type="EMBL" id="PXYX01000016">
    <property type="protein sequence ID" value="PSR27077.1"/>
    <property type="molecule type" value="Genomic_DNA"/>
</dbReference>
<dbReference type="InterPro" id="IPR025540">
    <property type="entry name" value="FlK"/>
</dbReference>
<evidence type="ECO:0000313" key="2">
    <source>
        <dbReference type="EMBL" id="PSR27077.1"/>
    </source>
</evidence>
<dbReference type="SUPFAM" id="SSF54637">
    <property type="entry name" value="Thioesterase/thiol ester dehydrase-isomerase"/>
    <property type="match status" value="1"/>
</dbReference>
<gene>
    <name evidence="2" type="ORF">C7B47_09210</name>
</gene>
<evidence type="ECO:0000313" key="3">
    <source>
        <dbReference type="Proteomes" id="UP000242705"/>
    </source>
</evidence>
<accession>A0A2T2WXU5</accession>
<dbReference type="PANTHER" id="PTHR36934">
    <property type="entry name" value="BLR0278 PROTEIN"/>
    <property type="match status" value="1"/>
</dbReference>
<dbReference type="InterPro" id="IPR054485">
    <property type="entry name" value="FlK-like_dom"/>
</dbReference>
<dbReference type="Gene3D" id="3.10.129.10">
    <property type="entry name" value="Hotdog Thioesterase"/>
    <property type="match status" value="1"/>
</dbReference>
<dbReference type="CDD" id="cd03440">
    <property type="entry name" value="hot_dog"/>
    <property type="match status" value="1"/>
</dbReference>
<dbReference type="PANTHER" id="PTHR36934:SF1">
    <property type="entry name" value="THIOESTERASE DOMAIN-CONTAINING PROTEIN"/>
    <property type="match status" value="1"/>
</dbReference>
<organism evidence="2 3">
    <name type="scientific">Sulfobacillus thermosulfidooxidans</name>
    <dbReference type="NCBI Taxonomy" id="28034"/>
    <lineage>
        <taxon>Bacteria</taxon>
        <taxon>Bacillati</taxon>
        <taxon>Bacillota</taxon>
        <taxon>Clostridia</taxon>
        <taxon>Eubacteriales</taxon>
        <taxon>Clostridiales Family XVII. Incertae Sedis</taxon>
        <taxon>Sulfobacillus</taxon>
    </lineage>
</organism>
<feature type="domain" description="Fluoroacetyl-CoA-specific thioesterase-like" evidence="1">
    <location>
        <begin position="20"/>
        <end position="123"/>
    </location>
</feature>
<dbReference type="AlphaFoldDB" id="A0A2T2WXU5"/>
<evidence type="ECO:0000259" key="1">
    <source>
        <dbReference type="Pfam" id="PF22636"/>
    </source>
</evidence>
<proteinExistence type="predicted"/>
<protein>
    <recommendedName>
        <fullName evidence="1">Fluoroacetyl-CoA-specific thioesterase-like domain-containing protein</fullName>
    </recommendedName>
</protein>
<name>A0A2T2WXU5_SULTH</name>
<reference evidence="2 3" key="1">
    <citation type="journal article" date="2014" name="BMC Genomics">
        <title>Comparison of environmental and isolate Sulfobacillus genomes reveals diverse carbon, sulfur, nitrogen, and hydrogen metabolisms.</title>
        <authorList>
            <person name="Justice N.B."/>
            <person name="Norman A."/>
            <person name="Brown C.T."/>
            <person name="Singh A."/>
            <person name="Thomas B.C."/>
            <person name="Banfield J.F."/>
        </authorList>
    </citation>
    <scope>NUCLEOTIDE SEQUENCE [LARGE SCALE GENOMIC DNA]</scope>
    <source>
        <strain evidence="2">AMDSBA5</strain>
    </source>
</reference>